<dbReference type="GO" id="GO:0018169">
    <property type="term" value="F:ribosomal S6-glutamic acid ligase activity"/>
    <property type="evidence" value="ECO:0007669"/>
    <property type="project" value="TreeGrafter"/>
</dbReference>
<dbReference type="PROSITE" id="PS50975">
    <property type="entry name" value="ATP_GRASP"/>
    <property type="match status" value="1"/>
</dbReference>
<dbReference type="InterPro" id="IPR013651">
    <property type="entry name" value="ATP-grasp_RimK-type"/>
</dbReference>
<dbReference type="RefSeq" id="WP_200590332.1">
    <property type="nucleotide sequence ID" value="NZ_JAEPBG010000001.1"/>
</dbReference>
<keyword evidence="4" id="KW-1185">Reference proteome</keyword>
<dbReference type="GO" id="GO:0005737">
    <property type="term" value="C:cytoplasm"/>
    <property type="evidence" value="ECO:0007669"/>
    <property type="project" value="TreeGrafter"/>
</dbReference>
<dbReference type="Gene3D" id="3.30.470.20">
    <property type="entry name" value="ATP-grasp fold, B domain"/>
    <property type="match status" value="1"/>
</dbReference>
<evidence type="ECO:0000256" key="1">
    <source>
        <dbReference type="PROSITE-ProRule" id="PRU00409"/>
    </source>
</evidence>
<reference evidence="3" key="1">
    <citation type="submission" date="2021-01" db="EMBL/GenBank/DDBJ databases">
        <title>Genome sequence of strain Noviherbaspirillum sp. DKR-6.</title>
        <authorList>
            <person name="Chaudhary D.K."/>
        </authorList>
    </citation>
    <scope>NUCLEOTIDE SEQUENCE</scope>
    <source>
        <strain evidence="3">DKR-6</strain>
    </source>
</reference>
<dbReference type="InterPro" id="IPR011761">
    <property type="entry name" value="ATP-grasp"/>
</dbReference>
<dbReference type="Proteomes" id="UP000622890">
    <property type="component" value="Unassembled WGS sequence"/>
</dbReference>
<dbReference type="GO" id="GO:0005524">
    <property type="term" value="F:ATP binding"/>
    <property type="evidence" value="ECO:0007669"/>
    <property type="project" value="UniProtKB-UniRule"/>
</dbReference>
<dbReference type="EMBL" id="JAEPBG010000001">
    <property type="protein sequence ID" value="MBK4733593.1"/>
    <property type="molecule type" value="Genomic_DNA"/>
</dbReference>
<keyword evidence="1" id="KW-0547">Nucleotide-binding</keyword>
<dbReference type="SUPFAM" id="SSF56059">
    <property type="entry name" value="Glutathione synthetase ATP-binding domain-like"/>
    <property type="match status" value="1"/>
</dbReference>
<dbReference type="InterPro" id="IPR025839">
    <property type="entry name" value="RLAN_dom"/>
</dbReference>
<dbReference type="Gene3D" id="3.40.50.20">
    <property type="match status" value="1"/>
</dbReference>
<accession>A0A934SQV0</accession>
<dbReference type="GO" id="GO:0009432">
    <property type="term" value="P:SOS response"/>
    <property type="evidence" value="ECO:0007669"/>
    <property type="project" value="TreeGrafter"/>
</dbReference>
<gene>
    <name evidence="3" type="ORF">JJB74_03090</name>
</gene>
<protein>
    <submittedName>
        <fullName evidence="3">RimK family protein</fullName>
    </submittedName>
</protein>
<name>A0A934SQV0_9BURK</name>
<dbReference type="Pfam" id="PF14401">
    <property type="entry name" value="RLAN"/>
    <property type="match status" value="1"/>
</dbReference>
<dbReference type="GO" id="GO:0046872">
    <property type="term" value="F:metal ion binding"/>
    <property type="evidence" value="ECO:0007669"/>
    <property type="project" value="InterPro"/>
</dbReference>
<dbReference type="PANTHER" id="PTHR21621">
    <property type="entry name" value="RIBOSOMAL PROTEIN S6 MODIFICATION PROTEIN"/>
    <property type="match status" value="1"/>
</dbReference>
<dbReference type="PANTHER" id="PTHR21621:SF0">
    <property type="entry name" value="BETA-CITRYLGLUTAMATE SYNTHASE B-RELATED"/>
    <property type="match status" value="1"/>
</dbReference>
<feature type="domain" description="ATP-grasp" evidence="2">
    <location>
        <begin position="287"/>
        <end position="476"/>
    </location>
</feature>
<dbReference type="Gene3D" id="3.30.1490.20">
    <property type="entry name" value="ATP-grasp fold, A domain"/>
    <property type="match status" value="1"/>
</dbReference>
<keyword evidence="1" id="KW-0067">ATP-binding</keyword>
<comment type="caution">
    <text evidence="3">The sequence shown here is derived from an EMBL/GenBank/DDBJ whole genome shotgun (WGS) entry which is preliminary data.</text>
</comment>
<evidence type="ECO:0000259" key="2">
    <source>
        <dbReference type="PROSITE" id="PS50975"/>
    </source>
</evidence>
<sequence length="488" mass="55249">MNILFVVSQQQDWPFDIPGISAITAHSYLTDPAYGDLTCTKVFNLCRNYRYQNYGYYVSLLAEARGHQPLPDVEAIRSLQAADLLQQAQSRLENLIQCALFEAERTELELDIYFGREPTGRHEYLCAELFRMLRAPVLHARFERGEGGWKLTRVQTGNVSDIEEAHHAFFTDAIAAYLREAKIRINRPREDQPTLAILHDPQRAETPSNAQALQKFVEAATLLDMRAELITPREAKRLPQFDALFLRATTNVNHYTYQLSRQAAAAGMVVIDDPDSILRCTNKIYLAELLARNHVPVPKSLVVHKGNVDQIVPTLGLPCILKLPDGAFSIGVEKIHSEAQLQERAQALLKESELILAQQYLPTEFDWRIGVLDKRPLFVCKYYMAPGHWQIIKHDRHQVSEGRTEALALREVPDEVIEIAVRAANLIGDGFYGVDMKQVGGQYYIIEINDNPNVDAGNEDGVLGDALYREVMGVFRKRIDALKRNTSL</sequence>
<dbReference type="AlphaFoldDB" id="A0A934SQV0"/>
<dbReference type="InterPro" id="IPR013815">
    <property type="entry name" value="ATP_grasp_subdomain_1"/>
</dbReference>
<evidence type="ECO:0000313" key="3">
    <source>
        <dbReference type="EMBL" id="MBK4733593.1"/>
    </source>
</evidence>
<evidence type="ECO:0000313" key="4">
    <source>
        <dbReference type="Proteomes" id="UP000622890"/>
    </source>
</evidence>
<proteinExistence type="predicted"/>
<dbReference type="Pfam" id="PF08443">
    <property type="entry name" value="RimK"/>
    <property type="match status" value="1"/>
</dbReference>
<organism evidence="3 4">
    <name type="scientific">Noviherbaspirillum pedocola</name>
    <dbReference type="NCBI Taxonomy" id="2801341"/>
    <lineage>
        <taxon>Bacteria</taxon>
        <taxon>Pseudomonadati</taxon>
        <taxon>Pseudomonadota</taxon>
        <taxon>Betaproteobacteria</taxon>
        <taxon>Burkholderiales</taxon>
        <taxon>Oxalobacteraceae</taxon>
        <taxon>Noviherbaspirillum</taxon>
    </lineage>
</organism>